<dbReference type="AlphaFoldDB" id="A0A816VGY8"/>
<feature type="region of interest" description="Disordered" evidence="1">
    <location>
        <begin position="1"/>
        <end position="40"/>
    </location>
</feature>
<dbReference type="Proteomes" id="UP000663887">
    <property type="component" value="Unassembled WGS sequence"/>
</dbReference>
<reference evidence="2" key="1">
    <citation type="submission" date="2021-02" db="EMBL/GenBank/DDBJ databases">
        <authorList>
            <person name="Nowell W R."/>
        </authorList>
    </citation>
    <scope>NUCLEOTIDE SEQUENCE</scope>
</reference>
<proteinExistence type="predicted"/>
<dbReference type="EMBL" id="CAJNRG010010184">
    <property type="protein sequence ID" value="CAF2119994.1"/>
    <property type="molecule type" value="Genomic_DNA"/>
</dbReference>
<evidence type="ECO:0000313" key="3">
    <source>
        <dbReference type="Proteomes" id="UP000663887"/>
    </source>
</evidence>
<sequence>MKKNKKAIKLEDAGKVSAESSNTKKLNNKDSGQEAGNKSSDKKWDNIFGFSANGANQQMKNFMNVGVGSLCGVGLNHSHESNTPNNMMSKLSNNIKHNFEQNMELSRDVLKCKTAADFIEFQGKHFETNYKNTVKLLNDLFYDMQNLTNQNVNILQKKTSNL</sequence>
<gene>
    <name evidence="2" type="ORF">XDN619_LOCUS22500</name>
</gene>
<evidence type="ECO:0000256" key="1">
    <source>
        <dbReference type="SAM" id="MobiDB-lite"/>
    </source>
</evidence>
<name>A0A816VGY8_9BILA</name>
<organism evidence="2 3">
    <name type="scientific">Rotaria magnacalcarata</name>
    <dbReference type="NCBI Taxonomy" id="392030"/>
    <lineage>
        <taxon>Eukaryota</taxon>
        <taxon>Metazoa</taxon>
        <taxon>Spiralia</taxon>
        <taxon>Gnathifera</taxon>
        <taxon>Rotifera</taxon>
        <taxon>Eurotatoria</taxon>
        <taxon>Bdelloidea</taxon>
        <taxon>Philodinida</taxon>
        <taxon>Philodinidae</taxon>
        <taxon>Rotaria</taxon>
    </lineage>
</organism>
<evidence type="ECO:0000313" key="2">
    <source>
        <dbReference type="EMBL" id="CAF2119994.1"/>
    </source>
</evidence>
<comment type="caution">
    <text evidence="2">The sequence shown here is derived from an EMBL/GenBank/DDBJ whole genome shotgun (WGS) entry which is preliminary data.</text>
</comment>
<accession>A0A816VGY8</accession>
<protein>
    <submittedName>
        <fullName evidence="2">Uncharacterized protein</fullName>
    </submittedName>
</protein>